<gene>
    <name evidence="2" type="ORF">CCMP2556_LOCUS35669</name>
</gene>
<evidence type="ECO:0000256" key="1">
    <source>
        <dbReference type="SAM" id="MobiDB-lite"/>
    </source>
</evidence>
<proteinExistence type="predicted"/>
<dbReference type="SUPFAM" id="SSF53335">
    <property type="entry name" value="S-adenosyl-L-methionine-dependent methyltransferases"/>
    <property type="match status" value="1"/>
</dbReference>
<sequence>DRPGMCIEVLGPLISSGRAMWTSSFCIRHQKICSLKTARRHCAGTSCRPFSRRGSGLGLLDTETVFLLAWVGLRVMLQEPEVIQENVEGCSLDVFARFLPLYHIDRHVDEPCNYGWPVARPRQYLKMRHKVKILDQISPVSTFCKRFWRAVSFSWHEIMCFHESRLWNKGVIDQEIDKELDWAQCRPNGKAHGQAPLVYGNERELFLAALTESETIQWEAYKARWPGCAGQLNQDAMSPHATHSTEWCLHTLIANCGLIMSDKVCPQRWLLASECLLAQGFPILEGCFGGATLLCSFNMKREDRNSRVVRQQCGDAMNIQVMSALFLHSLLCYRWQKPSALMKSVHLGRQLLCQSIREAKGQKRTRVVSKTSLGNILESARAECGNDGRQAKPHTQSSAANQDTTTSATCSSAPASSSAGPGPTTSMCGSSRLTSALVLARRARGKQPDRKRMTDSR</sequence>
<protein>
    <submittedName>
        <fullName evidence="2">Uncharacterized protein</fullName>
    </submittedName>
</protein>
<feature type="non-terminal residue" evidence="2">
    <location>
        <position position="1"/>
    </location>
</feature>
<dbReference type="Proteomes" id="UP001642484">
    <property type="component" value="Unassembled WGS sequence"/>
</dbReference>
<feature type="compositionally biased region" description="Polar residues" evidence="1">
    <location>
        <begin position="393"/>
        <end position="403"/>
    </location>
</feature>
<organism evidence="2 3">
    <name type="scientific">Durusdinium trenchii</name>
    <dbReference type="NCBI Taxonomy" id="1381693"/>
    <lineage>
        <taxon>Eukaryota</taxon>
        <taxon>Sar</taxon>
        <taxon>Alveolata</taxon>
        <taxon>Dinophyceae</taxon>
        <taxon>Suessiales</taxon>
        <taxon>Symbiodiniaceae</taxon>
        <taxon>Durusdinium</taxon>
    </lineage>
</organism>
<dbReference type="EMBL" id="CAXAMN010022759">
    <property type="protein sequence ID" value="CAK9072498.1"/>
    <property type="molecule type" value="Genomic_DNA"/>
</dbReference>
<feature type="region of interest" description="Disordered" evidence="1">
    <location>
        <begin position="384"/>
        <end position="457"/>
    </location>
</feature>
<feature type="compositionally biased region" description="Basic and acidic residues" evidence="1">
    <location>
        <begin position="446"/>
        <end position="457"/>
    </location>
</feature>
<name>A0ABP0PA42_9DINO</name>
<dbReference type="Gene3D" id="3.90.120.10">
    <property type="entry name" value="DNA Methylase, subunit A, domain 2"/>
    <property type="match status" value="1"/>
</dbReference>
<dbReference type="InterPro" id="IPR029063">
    <property type="entry name" value="SAM-dependent_MTases_sf"/>
</dbReference>
<reference evidence="2 3" key="1">
    <citation type="submission" date="2024-02" db="EMBL/GenBank/DDBJ databases">
        <authorList>
            <person name="Chen Y."/>
            <person name="Shah S."/>
            <person name="Dougan E. K."/>
            <person name="Thang M."/>
            <person name="Chan C."/>
        </authorList>
    </citation>
    <scope>NUCLEOTIDE SEQUENCE [LARGE SCALE GENOMIC DNA]</scope>
</reference>
<comment type="caution">
    <text evidence="2">The sequence shown here is derived from an EMBL/GenBank/DDBJ whole genome shotgun (WGS) entry which is preliminary data.</text>
</comment>
<evidence type="ECO:0000313" key="3">
    <source>
        <dbReference type="Proteomes" id="UP001642484"/>
    </source>
</evidence>
<feature type="compositionally biased region" description="Low complexity" evidence="1">
    <location>
        <begin position="404"/>
        <end position="426"/>
    </location>
</feature>
<accession>A0ABP0PA42</accession>
<keyword evidence="3" id="KW-1185">Reference proteome</keyword>
<dbReference type="Gene3D" id="3.40.50.150">
    <property type="entry name" value="Vaccinia Virus protein VP39"/>
    <property type="match status" value="1"/>
</dbReference>
<evidence type="ECO:0000313" key="2">
    <source>
        <dbReference type="EMBL" id="CAK9072498.1"/>
    </source>
</evidence>